<dbReference type="PATRIC" id="fig|423471.3.peg.4334"/>
<reference evidence="6 7" key="1">
    <citation type="journal article" date="2011" name="Front. Microbiol.">
        <title>Two Strains of Crocosphaera watsonii with Highly Conserved Genomes are Distinguished by Strain-Specific Features.</title>
        <authorList>
            <person name="Bench S.R."/>
            <person name="Ilikchyan I.N."/>
            <person name="Tripp H.J."/>
            <person name="Zehr J.P."/>
        </authorList>
    </citation>
    <scope>NUCLEOTIDE SEQUENCE [LARGE SCALE GENOMIC DNA]</scope>
    <source>
        <strain evidence="6 7">WH 0003</strain>
    </source>
</reference>
<dbReference type="InterPro" id="IPR002508">
    <property type="entry name" value="MurNAc-LAA_cat"/>
</dbReference>
<feature type="chain" id="PRO_5003479123" evidence="3">
    <location>
        <begin position="23"/>
        <end position="589"/>
    </location>
</feature>
<organism evidence="6 7">
    <name type="scientific">Crocosphaera watsonii WH 0003</name>
    <dbReference type="NCBI Taxonomy" id="423471"/>
    <lineage>
        <taxon>Bacteria</taxon>
        <taxon>Bacillati</taxon>
        <taxon>Cyanobacteriota</taxon>
        <taxon>Cyanophyceae</taxon>
        <taxon>Oscillatoriophycideae</taxon>
        <taxon>Chroococcales</taxon>
        <taxon>Aphanothecaceae</taxon>
        <taxon>Crocosphaera</taxon>
    </lineage>
</organism>
<dbReference type="RefSeq" id="WP_007307394.1">
    <property type="nucleotide sequence ID" value="NZ_AESD01000691.1"/>
</dbReference>
<dbReference type="GO" id="GO:0071555">
    <property type="term" value="P:cell wall organization"/>
    <property type="evidence" value="ECO:0007669"/>
    <property type="project" value="UniProtKB-KW"/>
</dbReference>
<dbReference type="GO" id="GO:0009253">
    <property type="term" value="P:peptidoglycan catabolic process"/>
    <property type="evidence" value="ECO:0007669"/>
    <property type="project" value="InterPro"/>
</dbReference>
<dbReference type="Pfam" id="PF08239">
    <property type="entry name" value="SH3_3"/>
    <property type="match status" value="1"/>
</dbReference>
<accession>G5JB15</accession>
<dbReference type="SUPFAM" id="SSF53187">
    <property type="entry name" value="Zn-dependent exopeptidases"/>
    <property type="match status" value="1"/>
</dbReference>
<gene>
    <name evidence="6" type="ORF">CWATWH0003_4629</name>
</gene>
<dbReference type="Pfam" id="PF01520">
    <property type="entry name" value="Amidase_3"/>
    <property type="match status" value="1"/>
</dbReference>
<keyword evidence="1" id="KW-0378">Hydrolase</keyword>
<keyword evidence="3" id="KW-0732">Signal</keyword>
<dbReference type="InterPro" id="IPR050695">
    <property type="entry name" value="N-acetylmuramoyl_amidase_3"/>
</dbReference>
<feature type="domain" description="SH3b" evidence="4">
    <location>
        <begin position="229"/>
        <end position="287"/>
    </location>
</feature>
<dbReference type="GeneID" id="88768030"/>
<dbReference type="AlphaFoldDB" id="G5JB15"/>
<evidence type="ECO:0000256" key="2">
    <source>
        <dbReference type="ARBA" id="ARBA00023316"/>
    </source>
</evidence>
<evidence type="ECO:0000259" key="5">
    <source>
        <dbReference type="SMART" id="SM00646"/>
    </source>
</evidence>
<evidence type="ECO:0000256" key="3">
    <source>
        <dbReference type="SAM" id="SignalP"/>
    </source>
</evidence>
<evidence type="ECO:0000313" key="7">
    <source>
        <dbReference type="Proteomes" id="UP000003477"/>
    </source>
</evidence>
<feature type="signal peptide" evidence="3">
    <location>
        <begin position="1"/>
        <end position="22"/>
    </location>
</feature>
<feature type="domain" description="MurNAc-LAA" evidence="5">
    <location>
        <begin position="470"/>
        <end position="582"/>
    </location>
</feature>
<dbReference type="SMART" id="SM00646">
    <property type="entry name" value="Ami_3"/>
    <property type="match status" value="1"/>
</dbReference>
<dbReference type="InterPro" id="IPR003646">
    <property type="entry name" value="SH3-like_bac-type"/>
</dbReference>
<keyword evidence="2" id="KW-0961">Cell wall biogenesis/degradation</keyword>
<dbReference type="CDD" id="cd02696">
    <property type="entry name" value="MurNAc-LAA"/>
    <property type="match status" value="1"/>
</dbReference>
<dbReference type="Gene3D" id="2.30.30.40">
    <property type="entry name" value="SH3 Domains"/>
    <property type="match status" value="1"/>
</dbReference>
<dbReference type="EMBL" id="AESD01000691">
    <property type="protein sequence ID" value="EHJ10623.1"/>
    <property type="molecule type" value="Genomic_DNA"/>
</dbReference>
<dbReference type="SMART" id="SM00287">
    <property type="entry name" value="SH3b"/>
    <property type="match status" value="1"/>
</dbReference>
<proteinExistence type="predicted"/>
<dbReference type="Gene3D" id="3.40.630.40">
    <property type="entry name" value="Zn-dependent exopeptidases"/>
    <property type="match status" value="1"/>
</dbReference>
<dbReference type="PANTHER" id="PTHR30404:SF0">
    <property type="entry name" value="N-ACETYLMURAMOYL-L-ALANINE AMIDASE AMIC"/>
    <property type="match status" value="1"/>
</dbReference>
<comment type="caution">
    <text evidence="6">The sequence shown here is derived from an EMBL/GenBank/DDBJ whole genome shotgun (WGS) entry which is preliminary data.</text>
</comment>
<dbReference type="GO" id="GO:0030288">
    <property type="term" value="C:outer membrane-bounded periplasmic space"/>
    <property type="evidence" value="ECO:0007669"/>
    <property type="project" value="TreeGrafter"/>
</dbReference>
<dbReference type="Proteomes" id="UP000003477">
    <property type="component" value="Unassembled WGS sequence"/>
</dbReference>
<dbReference type="PANTHER" id="PTHR30404">
    <property type="entry name" value="N-ACETYLMURAMOYL-L-ALANINE AMIDASE"/>
    <property type="match status" value="1"/>
</dbReference>
<evidence type="ECO:0000256" key="1">
    <source>
        <dbReference type="ARBA" id="ARBA00022801"/>
    </source>
</evidence>
<protein>
    <submittedName>
        <fullName evidence="6">N-acetylmuramoyl-L-alanine amidase</fullName>
    </submittedName>
</protein>
<dbReference type="GO" id="GO:0008745">
    <property type="term" value="F:N-acetylmuramoyl-L-alanine amidase activity"/>
    <property type="evidence" value="ECO:0007669"/>
    <property type="project" value="InterPro"/>
</dbReference>
<sequence length="589" mass="65233">MSKLLGLTFVSFLSLNISPAMTSVAHAQQPLYIAYPPKNHQTTADQIFLIGTAAPQGDVTINGQKIQRSNQGHFAPSFPLKLGVNRFVLRHKNQTIDLTVTRNSTIPIIPQGGGFADNSLSPNQPISVLPNTPICFGAIASPNAQVSVTIADKTIPLLPRDKSVELPANYSILTDSNEPVINSFTKYQGCTKFNQFGKLGTPNFQLKINNKTIAQKGEGSVNILNPNQLKIVEVTADAGVARTGPSTNYSRLTPLPKGTTVSVIGQEGEWLQLDYGAWIKAQETRIIPNLSSAKAIIKSAKFEKDNEETKVIFPLTLPVPVSVNQMGNKFTLTLYNTTAQTDTIFLEYEPLIKSFSWQQVSPGKIEYYFELYPEQQWGYDLKYEGTNLILTLRHPPKMESQNSQPLKNVKILLDPGHGGNELGARGPNGYPEKSVNLVISNLLKQELLKRGATVYMTRESDKTVSLQDRVKMINEVKPAVALSIHYNALPDNGDAINTAGIGMFWYHPQAEDLSKFLHDYLVEKGERPSYGVFWNNLALTRPHAAPSVLLELGFMINPTEFEWITDAQQQQNLAILLANGITEWFNQKE</sequence>
<evidence type="ECO:0000313" key="6">
    <source>
        <dbReference type="EMBL" id="EHJ10623.1"/>
    </source>
</evidence>
<evidence type="ECO:0000259" key="4">
    <source>
        <dbReference type="SMART" id="SM00287"/>
    </source>
</evidence>
<name>G5JB15_CROWT</name>